<evidence type="ECO:0000259" key="1">
    <source>
        <dbReference type="Pfam" id="PF04296"/>
    </source>
</evidence>
<protein>
    <submittedName>
        <fullName evidence="3">Nucleic acid binding transriptional terminator</fullName>
    </submittedName>
</protein>
<dbReference type="RefSeq" id="WP_005022696.1">
    <property type="nucleotide sequence ID" value="NZ_CABKNZ010000040.1"/>
</dbReference>
<evidence type="ECO:0000313" key="2">
    <source>
        <dbReference type="EMBL" id="KPH56417.1"/>
    </source>
</evidence>
<gene>
    <name evidence="2" type="ORF">HPU229334_01445</name>
    <name evidence="3" type="ORF">NCTC13156_00958</name>
</gene>
<evidence type="ECO:0000313" key="4">
    <source>
        <dbReference type="Proteomes" id="UP000037997"/>
    </source>
</evidence>
<dbReference type="InterPro" id="IPR007393">
    <property type="entry name" value="YlxR_dom"/>
</dbReference>
<reference evidence="2 4" key="1">
    <citation type="submission" date="2014-06" db="EMBL/GenBank/DDBJ databases">
        <title>Helicobacter pullorum isolates in fresh chicken meat - phenotypic and genotypic features.</title>
        <authorList>
            <person name="Borges V."/>
            <person name="Santos A."/>
            <person name="Correia C.B."/>
            <person name="Saraiva M."/>
            <person name="Menard A."/>
            <person name="Vieira L."/>
            <person name="Sampaio D.A."/>
            <person name="Gomes J.P."/>
            <person name="Oleastro M."/>
        </authorList>
    </citation>
    <scope>NUCLEOTIDE SEQUENCE [LARGE SCALE GENOMIC DNA]</scope>
    <source>
        <strain evidence="2 4">229334/12</strain>
    </source>
</reference>
<dbReference type="GeneID" id="93197022"/>
<evidence type="ECO:0000313" key="5">
    <source>
        <dbReference type="Proteomes" id="UP000255269"/>
    </source>
</evidence>
<dbReference type="Proteomes" id="UP000255269">
    <property type="component" value="Unassembled WGS sequence"/>
</dbReference>
<dbReference type="OrthoDB" id="5518171at2"/>
<reference evidence="3 5" key="2">
    <citation type="submission" date="2018-06" db="EMBL/GenBank/DDBJ databases">
        <authorList>
            <consortium name="Pathogen Informatics"/>
            <person name="Doyle S."/>
        </authorList>
    </citation>
    <scope>NUCLEOTIDE SEQUENCE [LARGE SCALE GENOMIC DNA]</scope>
    <source>
        <strain evidence="3 5">NCTC13156</strain>
    </source>
</reference>
<dbReference type="EMBL" id="JNOC01000015">
    <property type="protein sequence ID" value="KPH56417.1"/>
    <property type="molecule type" value="Genomic_DNA"/>
</dbReference>
<organism evidence="2 4">
    <name type="scientific">Helicobacter pullorum</name>
    <dbReference type="NCBI Taxonomy" id="35818"/>
    <lineage>
        <taxon>Bacteria</taxon>
        <taxon>Pseudomonadati</taxon>
        <taxon>Campylobacterota</taxon>
        <taxon>Epsilonproteobacteria</taxon>
        <taxon>Campylobacterales</taxon>
        <taxon>Helicobacteraceae</taxon>
        <taxon>Helicobacter</taxon>
    </lineage>
</organism>
<dbReference type="InterPro" id="IPR035931">
    <property type="entry name" value="YlxR-like_sf"/>
</dbReference>
<dbReference type="AlphaFoldDB" id="A0A0N0LR93"/>
<dbReference type="Proteomes" id="UP000037997">
    <property type="component" value="Unassembled WGS sequence"/>
</dbReference>
<sequence length="79" mass="9372">MSSPIRMCIVCRERFAKEQLTRLQYKDLAIHLFRGEGRSFYVCKACQNTPNFINAVTRIHKIDKKHKEILKESLKEIFT</sequence>
<proteinExistence type="predicted"/>
<dbReference type="STRING" id="35818.HPU229336_04550"/>
<dbReference type="PATRIC" id="fig|35818.11.peg.283"/>
<dbReference type="Pfam" id="PF04296">
    <property type="entry name" value="YlxR"/>
    <property type="match status" value="1"/>
</dbReference>
<dbReference type="EMBL" id="UGJF01000001">
    <property type="protein sequence ID" value="STQ88127.1"/>
    <property type="molecule type" value="Genomic_DNA"/>
</dbReference>
<dbReference type="Gene3D" id="3.30.1230.10">
    <property type="entry name" value="YlxR-like"/>
    <property type="match status" value="1"/>
</dbReference>
<dbReference type="SUPFAM" id="SSF64376">
    <property type="entry name" value="YlxR-like"/>
    <property type="match status" value="1"/>
</dbReference>
<feature type="domain" description="YlxR" evidence="1">
    <location>
        <begin position="6"/>
        <end position="47"/>
    </location>
</feature>
<name>A0A0N0LR93_9HELI</name>
<evidence type="ECO:0000313" key="3">
    <source>
        <dbReference type="EMBL" id="STQ88127.1"/>
    </source>
</evidence>
<accession>A0A0N0LR93</accession>